<dbReference type="VEuPathDB" id="FungiDB:GVI51_H08987"/>
<dbReference type="SUPFAM" id="SSF54928">
    <property type="entry name" value="RNA-binding domain, RBD"/>
    <property type="match status" value="1"/>
</dbReference>
<feature type="region of interest" description="Disordered" evidence="1">
    <location>
        <begin position="83"/>
        <end position="124"/>
    </location>
</feature>
<reference evidence="2 3" key="1">
    <citation type="submission" date="2015-10" db="EMBL/GenBank/DDBJ databases">
        <title>Draft genomes sequences of Candida glabrata isolates 1A, 1B, 2A, 2B, 3A and 3B.</title>
        <authorList>
            <person name="Haavelsrud O.E."/>
            <person name="Gaustad P."/>
        </authorList>
    </citation>
    <scope>NUCLEOTIDE SEQUENCE [LARGE SCALE GENOMIC DNA]</scope>
    <source>
        <strain evidence="2">910700640</strain>
    </source>
</reference>
<protein>
    <recommendedName>
        <fullName evidence="4">RRM domain-containing protein</fullName>
    </recommendedName>
</protein>
<dbReference type="GO" id="GO:0005634">
    <property type="term" value="C:nucleus"/>
    <property type="evidence" value="ECO:0007669"/>
    <property type="project" value="EnsemblFungi"/>
</dbReference>
<comment type="caution">
    <text evidence="2">The sequence shown here is derived from an EMBL/GenBank/DDBJ whole genome shotgun (WGS) entry which is preliminary data.</text>
</comment>
<dbReference type="OrthoDB" id="4068661at2759"/>
<dbReference type="VEuPathDB" id="FungiDB:GW608_H09141"/>
<evidence type="ECO:0000256" key="1">
    <source>
        <dbReference type="SAM" id="MobiDB-lite"/>
    </source>
</evidence>
<sequence>MARKDSGKYAGKSLIDRIGKVNGAGVNRKRAIPGPTPTGPKKAGSAGFTVVNGKLVKADDIGVLLRAAGNSPRDVVKGKREVKKSIRSAKANSVKVPTKPKQSTSKAQKKMKSKPNVITPTNIPTFPVGTGNTLVISTNTDASDKSLVLYNLTLGVNQRNLQKILENLANVSIKRVKVRDLPSGSATAHVWLKKATIEELERVRKLFHGALVDGRTIQVMISSETSNNLTY</sequence>
<dbReference type="VEuPathDB" id="FungiDB:GWK60_H09053"/>
<dbReference type="GO" id="GO:0000022">
    <property type="term" value="P:mitotic spindle elongation"/>
    <property type="evidence" value="ECO:0007669"/>
    <property type="project" value="EnsemblFungi"/>
</dbReference>
<organism evidence="2 3">
    <name type="scientific">Candida glabrata</name>
    <name type="common">Yeast</name>
    <name type="synonym">Torulopsis glabrata</name>
    <dbReference type="NCBI Taxonomy" id="5478"/>
    <lineage>
        <taxon>Eukaryota</taxon>
        <taxon>Fungi</taxon>
        <taxon>Dikarya</taxon>
        <taxon>Ascomycota</taxon>
        <taxon>Saccharomycotina</taxon>
        <taxon>Saccharomycetes</taxon>
        <taxon>Saccharomycetales</taxon>
        <taxon>Saccharomycetaceae</taxon>
        <taxon>Nakaseomyces</taxon>
    </lineage>
</organism>
<dbReference type="InterPro" id="IPR035979">
    <property type="entry name" value="RBD_domain_sf"/>
</dbReference>
<dbReference type="AlphaFoldDB" id="A0A0W0D292"/>
<dbReference type="OMA" id="DWQSEKA"/>
<gene>
    <name evidence="2" type="ORF">AO440_002285</name>
</gene>
<feature type="region of interest" description="Disordered" evidence="1">
    <location>
        <begin position="26"/>
        <end position="46"/>
    </location>
</feature>
<dbReference type="GO" id="GO:0003676">
    <property type="term" value="F:nucleic acid binding"/>
    <property type="evidence" value="ECO:0007669"/>
    <property type="project" value="InterPro"/>
</dbReference>
<dbReference type="PhylomeDB" id="A0A0W0D292"/>
<dbReference type="Proteomes" id="UP000054886">
    <property type="component" value="Unassembled WGS sequence"/>
</dbReference>
<evidence type="ECO:0000313" key="2">
    <source>
        <dbReference type="EMBL" id="KTB04668.1"/>
    </source>
</evidence>
<name>A0A0W0D292_CANGB</name>
<proteinExistence type="predicted"/>
<evidence type="ECO:0008006" key="4">
    <source>
        <dbReference type="Google" id="ProtNLM"/>
    </source>
</evidence>
<accession>A0A0W0D292</accession>
<dbReference type="VEuPathDB" id="FungiDB:B1J91_H09086g"/>
<evidence type="ECO:0000313" key="3">
    <source>
        <dbReference type="Proteomes" id="UP000054886"/>
    </source>
</evidence>
<dbReference type="CDD" id="cd00590">
    <property type="entry name" value="RRM_SF"/>
    <property type="match status" value="1"/>
</dbReference>
<dbReference type="VEuPathDB" id="FungiDB:CAGL0H09086g"/>
<dbReference type="EMBL" id="LLZZ01000116">
    <property type="protein sequence ID" value="KTB04668.1"/>
    <property type="molecule type" value="Genomic_DNA"/>
</dbReference>